<reference evidence="4" key="1">
    <citation type="submission" date="2015-10" db="EMBL/GenBank/DDBJ databases">
        <authorList>
            <person name="Regsiter A."/>
            <person name="william w."/>
        </authorList>
    </citation>
    <scope>NUCLEOTIDE SEQUENCE</scope>
    <source>
        <strain evidence="4">Montdore</strain>
    </source>
</reference>
<keyword evidence="2" id="KW-1133">Transmembrane helix</keyword>
<dbReference type="AlphaFoldDB" id="A0A292QA61"/>
<feature type="transmembrane region" description="Helical" evidence="2">
    <location>
        <begin position="356"/>
        <end position="375"/>
    </location>
</feature>
<proteinExistence type="predicted"/>
<keyword evidence="5" id="KW-1185">Reference proteome</keyword>
<feature type="transmembrane region" description="Helical" evidence="2">
    <location>
        <begin position="279"/>
        <end position="299"/>
    </location>
</feature>
<feature type="transmembrane region" description="Helical" evidence="2">
    <location>
        <begin position="184"/>
        <end position="206"/>
    </location>
</feature>
<dbReference type="Pfam" id="PF03151">
    <property type="entry name" value="TPT"/>
    <property type="match status" value="1"/>
</dbReference>
<evidence type="ECO:0000259" key="3">
    <source>
        <dbReference type="Pfam" id="PF03151"/>
    </source>
</evidence>
<feature type="transmembrane region" description="Helical" evidence="2">
    <location>
        <begin position="218"/>
        <end position="236"/>
    </location>
</feature>
<gene>
    <name evidence="4" type="ORF">GSTUAT00000320001</name>
</gene>
<dbReference type="Proteomes" id="UP001412239">
    <property type="component" value="Unassembled WGS sequence"/>
</dbReference>
<evidence type="ECO:0000256" key="2">
    <source>
        <dbReference type="SAM" id="Phobius"/>
    </source>
</evidence>
<feature type="region of interest" description="Disordered" evidence="1">
    <location>
        <begin position="1"/>
        <end position="38"/>
    </location>
</feature>
<name>A0A292QA61_9PEZI</name>
<dbReference type="EMBL" id="LN890945">
    <property type="protein sequence ID" value="CUS15617.1"/>
    <property type="molecule type" value="Genomic_DNA"/>
</dbReference>
<keyword evidence="2" id="KW-0812">Transmembrane</keyword>
<feature type="compositionally biased region" description="Basic residues" evidence="1">
    <location>
        <begin position="687"/>
        <end position="702"/>
    </location>
</feature>
<dbReference type="PANTHER" id="PTHR37490:SF1">
    <property type="entry name" value="GLYCOSYLTRANSFERASE 2-LIKE DOMAIN-CONTAINING PROTEIN"/>
    <property type="match status" value="1"/>
</dbReference>
<feature type="transmembrane region" description="Helical" evidence="2">
    <location>
        <begin position="251"/>
        <end position="272"/>
    </location>
</feature>
<feature type="compositionally biased region" description="Basic and acidic residues" evidence="1">
    <location>
        <begin position="1"/>
        <end position="10"/>
    </location>
</feature>
<feature type="domain" description="Sugar phosphate transporter" evidence="3">
    <location>
        <begin position="150"/>
        <end position="321"/>
    </location>
</feature>
<keyword evidence="2" id="KW-0472">Membrane</keyword>
<evidence type="ECO:0000256" key="1">
    <source>
        <dbReference type="SAM" id="MobiDB-lite"/>
    </source>
</evidence>
<feature type="region of interest" description="Disordered" evidence="1">
    <location>
        <begin position="680"/>
        <end position="702"/>
    </location>
</feature>
<protein>
    <recommendedName>
        <fullName evidence="3">Sugar phosphate transporter domain-containing protein</fullName>
    </recommendedName>
</protein>
<evidence type="ECO:0000313" key="5">
    <source>
        <dbReference type="Proteomes" id="UP001412239"/>
    </source>
</evidence>
<dbReference type="InterPro" id="IPR004853">
    <property type="entry name" value="Sugar_P_trans_dom"/>
</dbReference>
<feature type="transmembrane region" description="Helical" evidence="2">
    <location>
        <begin position="305"/>
        <end position="324"/>
    </location>
</feature>
<accession>A0A292QA61</accession>
<feature type="transmembrane region" description="Helical" evidence="2">
    <location>
        <begin position="158"/>
        <end position="178"/>
    </location>
</feature>
<organism evidence="4 5">
    <name type="scientific">Tuber aestivum</name>
    <name type="common">summer truffle</name>
    <dbReference type="NCBI Taxonomy" id="59557"/>
    <lineage>
        <taxon>Eukaryota</taxon>
        <taxon>Fungi</taxon>
        <taxon>Dikarya</taxon>
        <taxon>Ascomycota</taxon>
        <taxon>Pezizomycotina</taxon>
        <taxon>Pezizomycetes</taxon>
        <taxon>Pezizales</taxon>
        <taxon>Tuberaceae</taxon>
        <taxon>Tuber</taxon>
    </lineage>
</organism>
<feature type="transmembrane region" description="Helical" evidence="2">
    <location>
        <begin position="48"/>
        <end position="69"/>
    </location>
</feature>
<sequence length="702" mass="78319">MGAEEARSSSDESEDLSVPASPRRSTSSLPDPATTAQPPPLVEKFNPAVYVIVWIILSSVAIIFNKWILFDKNFCNNIPYNMAFGVCNHRYSDSCTDDPSPRWPERYPHDGKALPKSYRPHRPVLQLEFDMWKPDATTPVAVLLVGWGMKVETPNVRVLANVSVIVLGVMIASYGGIAFNFTGIVFQTAGIIFEALRLILVQRLLCTAEYKMDPLVSLYYFAPACALMNFLTFLVFETSRLGMSEILKPGLLTLLANAALAFILNISVVFLIGRTSSLVLTLCGVLKDILLVGTSVVVWGSTVSLTQLVGYSIALAGLVIYKLGADKIREQYQRLHNDGSTAWEEFGEKHPTRRKVSIGGAAALIFVMALGVMFGTGKTEIQSVPLEGGESSEVVYVPQKPNTEQSGPFPVATLDMKYRPPRKLDIVVSIYKEHPTAVGQALEVIKRLPGFPALNPNTIVYFGDPNADQRIVHDQTKANAVRKLGTRGGTNAAWLTHIIDMWDELAEHTIFLDGSFQNFEKMAQRIYDYYGPETGVLSLAPSLRRCACHQCKDPFGTEETWYRVPEIFASFNGEFCPAGDVLLSRSGQFIVSAKRIRGTPRYVYESMRRLLTSDDDHWIHNDKKFGYYTDDLNDPFFGRAFEKSWMIAFQCGDPRLAESCPMLGERRQPQDPLDRCQCLDRNPAHPRGPKPARITRSHVRRA</sequence>
<dbReference type="PANTHER" id="PTHR37490">
    <property type="entry name" value="EXPRESSED PROTEIN"/>
    <property type="match status" value="1"/>
</dbReference>
<evidence type="ECO:0000313" key="4">
    <source>
        <dbReference type="EMBL" id="CUS15617.1"/>
    </source>
</evidence>